<evidence type="ECO:0008006" key="5">
    <source>
        <dbReference type="Google" id="ProtNLM"/>
    </source>
</evidence>
<evidence type="ECO:0000256" key="1">
    <source>
        <dbReference type="SAM" id="Coils"/>
    </source>
</evidence>
<keyword evidence="4" id="KW-1185">Reference proteome</keyword>
<dbReference type="Gene3D" id="1.10.287.110">
    <property type="entry name" value="DnaJ domain"/>
    <property type="match status" value="1"/>
</dbReference>
<feature type="coiled-coil region" evidence="1">
    <location>
        <begin position="160"/>
        <end position="195"/>
    </location>
</feature>
<organism evidence="3 4">
    <name type="scientific">Gnomoniopsis smithogilvyi</name>
    <dbReference type="NCBI Taxonomy" id="1191159"/>
    <lineage>
        <taxon>Eukaryota</taxon>
        <taxon>Fungi</taxon>
        <taxon>Dikarya</taxon>
        <taxon>Ascomycota</taxon>
        <taxon>Pezizomycotina</taxon>
        <taxon>Sordariomycetes</taxon>
        <taxon>Sordariomycetidae</taxon>
        <taxon>Diaporthales</taxon>
        <taxon>Gnomoniaceae</taxon>
        <taxon>Gnomoniopsis</taxon>
    </lineage>
</organism>
<gene>
    <name evidence="3" type="ORF">N0V93_006908</name>
</gene>
<dbReference type="SUPFAM" id="SSF46565">
    <property type="entry name" value="Chaperone J-domain"/>
    <property type="match status" value="1"/>
</dbReference>
<dbReference type="EMBL" id="JAPEVB010000004">
    <property type="protein sequence ID" value="KAJ4389440.1"/>
    <property type="molecule type" value="Genomic_DNA"/>
</dbReference>
<evidence type="ECO:0000256" key="2">
    <source>
        <dbReference type="SAM" id="MobiDB-lite"/>
    </source>
</evidence>
<dbReference type="InterPro" id="IPR001623">
    <property type="entry name" value="DnaJ_domain"/>
</dbReference>
<comment type="caution">
    <text evidence="3">The sequence shown here is derived from an EMBL/GenBank/DDBJ whole genome shotgun (WGS) entry which is preliminary data.</text>
</comment>
<sequence length="583" mass="66243">MATLPRSLGSFAPTRHRLFSLPDGEPSSVNHKHPERSLARLVRVTERRWNHQRARSPAAAPTREEVEEWYVKFDVAKATPYPDIKKEYYKRSKLYHQDIAGSNPDARKKWQEILDLYEKFTIIHNNGHKAIIDQEIEGRMTQRRAELQAAVASFAATRAAAKARSIQEEKERQIKEAQKKEKKAQEQRIIEAFKKAQKEKQAQKEKDDAMRKAAIEQKIYGARPHAPNSNAEKATRTKRKQDHNSEDVKKYTGPNSKTNKTSQDGVGDPPNTGSEASTKTRRPQPEIGVRSAQPKTKQRPPSLTRRLAPVTWKGNRESDKLARSRIVTLCEIPMWADLVDVYHAILRYKPGAVYDIREVDSNYETFSVRLEFFHSSAARETLRLVNAGGLVVRHLEGIPPIVKSFTVSHARIGLADNVDLGTSFSGRILMFLPSWDSKDNVVPSFKSWTAFVKHYNVRPRILKYEQYDRFFPGLSVWFESVEDAEAVFKVFEKHHPGTKVEILSDDISSISPSSNDRQSSGDGPPVDRQGVVVYRIERTQLMNKATRWIFCGILLGLVWSATTPSNEGQAADSNAELLRPSLQ</sequence>
<dbReference type="CDD" id="cd06257">
    <property type="entry name" value="DnaJ"/>
    <property type="match status" value="1"/>
</dbReference>
<evidence type="ECO:0000313" key="3">
    <source>
        <dbReference type="EMBL" id="KAJ4389440.1"/>
    </source>
</evidence>
<proteinExistence type="predicted"/>
<dbReference type="Proteomes" id="UP001140453">
    <property type="component" value="Unassembled WGS sequence"/>
</dbReference>
<dbReference type="InterPro" id="IPR036869">
    <property type="entry name" value="J_dom_sf"/>
</dbReference>
<dbReference type="AlphaFoldDB" id="A0A9W8YPH8"/>
<evidence type="ECO:0000313" key="4">
    <source>
        <dbReference type="Proteomes" id="UP001140453"/>
    </source>
</evidence>
<feature type="region of interest" description="Disordered" evidence="2">
    <location>
        <begin position="218"/>
        <end position="315"/>
    </location>
</feature>
<reference evidence="3" key="1">
    <citation type="submission" date="2022-10" db="EMBL/GenBank/DDBJ databases">
        <title>Tapping the CABI collections for fungal endophytes: first genome assemblies for Collariella, Neodidymelliopsis, Ascochyta clinopodiicola, Didymella pomorum, Didymosphaeria variabile, Neocosmospora piperis and Neocucurbitaria cava.</title>
        <authorList>
            <person name="Hill R."/>
        </authorList>
    </citation>
    <scope>NUCLEOTIDE SEQUENCE</scope>
    <source>
        <strain evidence="3">IMI 355082</strain>
    </source>
</reference>
<accession>A0A9W8YPH8</accession>
<name>A0A9W8YPH8_9PEZI</name>
<keyword evidence="1" id="KW-0175">Coiled coil</keyword>
<dbReference type="OrthoDB" id="297160at2759"/>
<protein>
    <recommendedName>
        <fullName evidence="5">J domain-containing protein</fullName>
    </recommendedName>
</protein>
<feature type="compositionally biased region" description="Polar residues" evidence="2">
    <location>
        <begin position="253"/>
        <end position="264"/>
    </location>
</feature>